<dbReference type="Gene3D" id="3.40.190.10">
    <property type="entry name" value="Periplasmic binding protein-like II"/>
    <property type="match status" value="2"/>
</dbReference>
<reference evidence="6" key="1">
    <citation type="submission" date="2016-07" db="EMBL/GenBank/DDBJ databases">
        <title>Microvirga ossetica sp. nov. a new species of rhizobia isolated from root nodules of the legume species Vicia alpestris Steven originated from North Ossetia region in the Caucasus.</title>
        <authorList>
            <person name="Safronova V.I."/>
            <person name="Kuznetsova I.G."/>
            <person name="Sazanova A.L."/>
            <person name="Belimov A."/>
            <person name="Andronov E."/>
            <person name="Osledkin Y.S."/>
            <person name="Onishchuk O.P."/>
            <person name="Kurchak O.N."/>
            <person name="Shaposhnikov A.I."/>
            <person name="Willems A."/>
            <person name="Tikhonovich I.A."/>
        </authorList>
    </citation>
    <scope>NUCLEOTIDE SEQUENCE [LARGE SCALE GENOMIC DNA]</scope>
    <source>
        <strain evidence="6">V5/3M</strain>
        <plasmid evidence="6">unnamed2</plasmid>
    </source>
</reference>
<evidence type="ECO:0000313" key="6">
    <source>
        <dbReference type="EMBL" id="ANY84090.1"/>
    </source>
</evidence>
<dbReference type="GO" id="GO:0042956">
    <property type="term" value="P:maltodextrin transmembrane transport"/>
    <property type="evidence" value="ECO:0007669"/>
    <property type="project" value="TreeGrafter"/>
</dbReference>
<dbReference type="PANTHER" id="PTHR30061">
    <property type="entry name" value="MALTOSE-BINDING PERIPLASMIC PROTEIN"/>
    <property type="match status" value="1"/>
</dbReference>
<evidence type="ECO:0000256" key="4">
    <source>
        <dbReference type="ARBA" id="ARBA00022764"/>
    </source>
</evidence>
<dbReference type="KEGG" id="moc:BB934_38190"/>
<organism evidence="6">
    <name type="scientific">Microvirga ossetica</name>
    <dbReference type="NCBI Taxonomy" id="1882682"/>
    <lineage>
        <taxon>Bacteria</taxon>
        <taxon>Pseudomonadati</taxon>
        <taxon>Pseudomonadota</taxon>
        <taxon>Alphaproteobacteria</taxon>
        <taxon>Hyphomicrobiales</taxon>
        <taxon>Methylobacteriaceae</taxon>
        <taxon>Microvirga</taxon>
    </lineage>
</organism>
<name>A0A1B2EVW6_9HYPH</name>
<evidence type="ECO:0000256" key="2">
    <source>
        <dbReference type="ARBA" id="ARBA00022448"/>
    </source>
</evidence>
<keyword evidence="6" id="KW-0614">Plasmid</keyword>
<dbReference type="SUPFAM" id="SSF53850">
    <property type="entry name" value="Periplasmic binding protein-like II"/>
    <property type="match status" value="1"/>
</dbReference>
<keyword evidence="3 5" id="KW-0732">Signal</keyword>
<dbReference type="GO" id="GO:0055052">
    <property type="term" value="C:ATP-binding cassette (ABC) transporter complex, substrate-binding subunit-containing"/>
    <property type="evidence" value="ECO:0007669"/>
    <property type="project" value="TreeGrafter"/>
</dbReference>
<dbReference type="AlphaFoldDB" id="A0A1B2EVW6"/>
<protein>
    <recommendedName>
        <fullName evidence="7">ABC transporter substrate-binding protein</fullName>
    </recommendedName>
</protein>
<dbReference type="GO" id="GO:1901982">
    <property type="term" value="F:maltose binding"/>
    <property type="evidence" value="ECO:0007669"/>
    <property type="project" value="TreeGrafter"/>
</dbReference>
<evidence type="ECO:0000256" key="3">
    <source>
        <dbReference type="ARBA" id="ARBA00022729"/>
    </source>
</evidence>
<evidence type="ECO:0000256" key="1">
    <source>
        <dbReference type="ARBA" id="ARBA00008520"/>
    </source>
</evidence>
<keyword evidence="2" id="KW-0813">Transport</keyword>
<feature type="chain" id="PRO_5008536522" description="ABC transporter substrate-binding protein" evidence="5">
    <location>
        <begin position="18"/>
        <end position="428"/>
    </location>
</feature>
<dbReference type="Pfam" id="PF13416">
    <property type="entry name" value="SBP_bac_8"/>
    <property type="match status" value="1"/>
</dbReference>
<feature type="signal peptide" evidence="5">
    <location>
        <begin position="1"/>
        <end position="17"/>
    </location>
</feature>
<gene>
    <name evidence="6" type="ORF">BB934_38190</name>
</gene>
<dbReference type="EMBL" id="CP016619">
    <property type="protein sequence ID" value="ANY84090.1"/>
    <property type="molecule type" value="Genomic_DNA"/>
</dbReference>
<evidence type="ECO:0008006" key="7">
    <source>
        <dbReference type="Google" id="ProtNLM"/>
    </source>
</evidence>
<evidence type="ECO:0000256" key="5">
    <source>
        <dbReference type="SAM" id="SignalP"/>
    </source>
</evidence>
<dbReference type="InterPro" id="IPR006059">
    <property type="entry name" value="SBP"/>
</dbReference>
<keyword evidence="4" id="KW-0574">Periplasm</keyword>
<sequence>MLLAGIAACASYGPASAQNALVTPQLIGRPDAPVSISISPRFAYSHQTNMAARRDVLVEAFEGWVRRNPDVKIQVVVQQGDDAVGRTKLVQDATAGRAPDAVMIEQIAYPVFYSLAQSFDPYLTQKEIADFFPGVLQGMKDPKSGEVKFLQFTSYTSGLWYRRDLVSAAPTTLEELRTEAKRLKDEKQFRYGLFALGGTEILQNHLLPHVTAAGGEIFNNGQPVFGEPKNKEALVKVLSYWKDVVKSGTAPAQITSASGTGDVTSRVAADEMPFILGGSFFSSGIIGTGKAENWAFAPMPQFAGAPRVQYQGGWSWAMFTKDKAKQALVADLLMEVYVGRDGMARWGKAGGYTPTRLSVMEEHTAFVNDRLANSFAQAVASATALPNNRYVASVDAALTNAFQQVVIGSATPEKAVDEAWATVQGQMR</sequence>
<geneLocation type="plasmid" evidence="6">
    <name>unnamed2</name>
</geneLocation>
<accession>A0A1B2EVW6</accession>
<dbReference type="PANTHER" id="PTHR30061:SF50">
    <property type="entry name" value="MALTOSE_MALTODEXTRIN-BINDING PERIPLASMIC PROTEIN"/>
    <property type="match status" value="1"/>
</dbReference>
<dbReference type="GO" id="GO:0015768">
    <property type="term" value="P:maltose transport"/>
    <property type="evidence" value="ECO:0007669"/>
    <property type="project" value="TreeGrafter"/>
</dbReference>
<proteinExistence type="inferred from homology"/>
<comment type="similarity">
    <text evidence="1">Belongs to the bacterial solute-binding protein 1 family.</text>
</comment>